<dbReference type="GO" id="GO:0003714">
    <property type="term" value="F:transcription corepressor activity"/>
    <property type="evidence" value="ECO:0007669"/>
    <property type="project" value="InterPro"/>
</dbReference>
<dbReference type="InterPro" id="IPR019787">
    <property type="entry name" value="Znf_PHD-finger"/>
</dbReference>
<evidence type="ECO:0000256" key="6">
    <source>
        <dbReference type="PROSITE-ProRule" id="PRU00146"/>
    </source>
</evidence>
<evidence type="ECO:0000256" key="4">
    <source>
        <dbReference type="ARBA" id="ARBA00022833"/>
    </source>
</evidence>
<evidence type="ECO:0000256" key="5">
    <source>
        <dbReference type="ARBA" id="ARBA00023242"/>
    </source>
</evidence>
<dbReference type="GO" id="GO:0006357">
    <property type="term" value="P:regulation of transcription by RNA polymerase II"/>
    <property type="evidence" value="ECO:0007669"/>
    <property type="project" value="TreeGrafter"/>
</dbReference>
<dbReference type="InterPro" id="IPR042163">
    <property type="entry name" value="PHF12"/>
</dbReference>
<keyword evidence="10" id="KW-1185">Reference proteome</keyword>
<accession>A0A8J5EQZ1</accession>
<comment type="subcellular location">
    <subcellularLocation>
        <location evidence="1">Nucleus</location>
    </subcellularLocation>
</comment>
<dbReference type="InterPro" id="IPR011011">
    <property type="entry name" value="Znf_FYVE_PHD"/>
</dbReference>
<dbReference type="InterPro" id="IPR054292">
    <property type="entry name" value="DUF7028"/>
</dbReference>
<comment type="caution">
    <text evidence="9">The sequence shown here is derived from an EMBL/GenBank/DDBJ whole genome shotgun (WGS) entry which is preliminary data.</text>
</comment>
<evidence type="ECO:0000256" key="2">
    <source>
        <dbReference type="ARBA" id="ARBA00022723"/>
    </source>
</evidence>
<proteinExistence type="predicted"/>
<dbReference type="GO" id="GO:0005634">
    <property type="term" value="C:nucleus"/>
    <property type="evidence" value="ECO:0007669"/>
    <property type="project" value="UniProtKB-SubCell"/>
</dbReference>
<dbReference type="Pfam" id="PF23209">
    <property type="entry name" value="IDM1_C"/>
    <property type="match status" value="1"/>
</dbReference>
<sequence>MKNRKGSGEVDEKVRLDVTDSNSDDCYAEQGRAARDVQKGERTQCGDSYGFVSVEKNRNSVLRDHAAKQCEIFDTDMREAIEPDLAGKSRESAVADNNVHTDISQHEGGVLRVQGKGGVLRVFLNKKADRLERLCSNNIYEQRSSAGATLRKINSDISVESRFSEQMPESEILPLKREKRRTKMQNRKTDSKLRGFTNSNIHKRELKDQLKEILINAGWTIDLRPRKGSKYVDSVYIPPKGRGSYWSITKAYAAYQEGLNRECDGKTKGPFERQSKASLGSAYNIPMDSLNVLKRNVVNKRKRKEAPEEVQSFEKKKSEIMFDTRRQPRIKETTEMADELVGRKNLNSSLDLDSKTIVSFVAHNHFQIEKNKHRVCALLARRCYQDAEIEANDFVPYKWKRTVFSWMIDLGILSVNGKVKYMNQRNETKLKGWITRDGIKCICCTKIVSASKFELHAGSKLLKPSQNIYLVDRGISLLQCQLEAWKKHEELGHQGFCSVDVCGDHPHDDTCAMCGRGGGELICCNDCLSTSHLSCLGMEALPHGVWHCKHCRCRFCGEICADATKKNNGIDSSLLSCNQCEAKYHQDCVVQPESVSISSNPSSSFCTQSCKKVFEGLQKIWGTKNDLGAGFSWSIIRRFDENPSIYKLELHQMAECNLKIAIALAILDECFLPIVDQRSGFNLIHNAVYNCGSNFCRLNYSSFCTIILERGDEIISVASVRFMWKSRIHGTRLAEMPFIGTRNMYRRQGMCRRLLGGIESVLCSIDVEKLVIPTIPELKDAWTNVFGFKPLDGSQEQEVRSANILVFPGTDLLEKPLLKMLSPEKPTPIPRDAMVENDIKQQANIVKCSGSAAAEHNLHASCQAAVNCVNVLQAKPAFEAEISTEQKPGLIREIIMAASQERE</sequence>
<name>A0A8J5EQZ1_ZINOF</name>
<dbReference type="SMART" id="SM00249">
    <property type="entry name" value="PHD"/>
    <property type="match status" value="2"/>
</dbReference>
<keyword evidence="2" id="KW-0479">Metal-binding</keyword>
<evidence type="ECO:0000256" key="7">
    <source>
        <dbReference type="SAM" id="MobiDB-lite"/>
    </source>
</evidence>
<feature type="region of interest" description="Disordered" evidence="7">
    <location>
        <begin position="1"/>
        <end position="25"/>
    </location>
</feature>
<dbReference type="Proteomes" id="UP000734854">
    <property type="component" value="Unassembled WGS sequence"/>
</dbReference>
<dbReference type="SUPFAM" id="SSF57903">
    <property type="entry name" value="FYVE/PHD zinc finger"/>
    <property type="match status" value="1"/>
</dbReference>
<dbReference type="Gene3D" id="3.30.40.10">
    <property type="entry name" value="Zinc/RING finger domain, C3HC4 (zinc finger)"/>
    <property type="match status" value="1"/>
</dbReference>
<evidence type="ECO:0000313" key="9">
    <source>
        <dbReference type="EMBL" id="KAG6465987.1"/>
    </source>
</evidence>
<dbReference type="InterPro" id="IPR032308">
    <property type="entry name" value="TDBD"/>
</dbReference>
<keyword evidence="3 6" id="KW-0863">Zinc-finger</keyword>
<evidence type="ECO:0000256" key="3">
    <source>
        <dbReference type="ARBA" id="ARBA00022771"/>
    </source>
</evidence>
<evidence type="ECO:0000256" key="1">
    <source>
        <dbReference type="ARBA" id="ARBA00004123"/>
    </source>
</evidence>
<keyword evidence="4" id="KW-0862">Zinc</keyword>
<dbReference type="PANTHER" id="PTHR46309:SF1">
    <property type="entry name" value="PHD FINGER PROTEIN 12"/>
    <property type="match status" value="1"/>
</dbReference>
<evidence type="ECO:0000313" key="10">
    <source>
        <dbReference type="Proteomes" id="UP000734854"/>
    </source>
</evidence>
<organism evidence="9 10">
    <name type="scientific">Zingiber officinale</name>
    <name type="common">Ginger</name>
    <name type="synonym">Amomum zingiber</name>
    <dbReference type="NCBI Taxonomy" id="94328"/>
    <lineage>
        <taxon>Eukaryota</taxon>
        <taxon>Viridiplantae</taxon>
        <taxon>Streptophyta</taxon>
        <taxon>Embryophyta</taxon>
        <taxon>Tracheophyta</taxon>
        <taxon>Spermatophyta</taxon>
        <taxon>Magnoliopsida</taxon>
        <taxon>Liliopsida</taxon>
        <taxon>Zingiberales</taxon>
        <taxon>Zingiberaceae</taxon>
        <taxon>Zingiber</taxon>
    </lineage>
</organism>
<protein>
    <recommendedName>
        <fullName evidence="8">PHD-type domain-containing protein</fullName>
    </recommendedName>
</protein>
<keyword evidence="5" id="KW-0539">Nucleus</keyword>
<feature type="domain" description="PHD-type" evidence="8">
    <location>
        <begin position="508"/>
        <end position="554"/>
    </location>
</feature>
<dbReference type="InterPro" id="IPR056511">
    <property type="entry name" value="IDM1_C"/>
</dbReference>
<dbReference type="InterPro" id="IPR001965">
    <property type="entry name" value="Znf_PHD"/>
</dbReference>
<feature type="compositionally biased region" description="Basic and acidic residues" evidence="7">
    <location>
        <begin position="1"/>
        <end position="18"/>
    </location>
</feature>
<reference evidence="9 10" key="1">
    <citation type="submission" date="2020-08" db="EMBL/GenBank/DDBJ databases">
        <title>Plant Genome Project.</title>
        <authorList>
            <person name="Zhang R.-G."/>
        </authorList>
    </citation>
    <scope>NUCLEOTIDE SEQUENCE [LARGE SCALE GENOMIC DNA]</scope>
    <source>
        <tissue evidence="9">Rhizome</tissue>
    </source>
</reference>
<gene>
    <name evidence="9" type="ORF">ZIOFF_076212</name>
</gene>
<dbReference type="Pfam" id="PF16135">
    <property type="entry name" value="TDBD"/>
    <property type="match status" value="1"/>
</dbReference>
<dbReference type="GO" id="GO:0008270">
    <property type="term" value="F:zinc ion binding"/>
    <property type="evidence" value="ECO:0007669"/>
    <property type="project" value="UniProtKB-KW"/>
</dbReference>
<dbReference type="PANTHER" id="PTHR46309">
    <property type="entry name" value="PHD FINGER PROTEIN 12"/>
    <property type="match status" value="1"/>
</dbReference>
<dbReference type="InterPro" id="IPR013083">
    <property type="entry name" value="Znf_RING/FYVE/PHD"/>
</dbReference>
<dbReference type="Pfam" id="PF22970">
    <property type="entry name" value="DUF7028"/>
    <property type="match status" value="1"/>
</dbReference>
<dbReference type="PROSITE" id="PS50016">
    <property type="entry name" value="ZF_PHD_2"/>
    <property type="match status" value="1"/>
</dbReference>
<dbReference type="AlphaFoldDB" id="A0A8J5EQZ1"/>
<evidence type="ECO:0000259" key="8">
    <source>
        <dbReference type="PROSITE" id="PS50016"/>
    </source>
</evidence>
<dbReference type="EMBL" id="JACMSC010000215">
    <property type="protein sequence ID" value="KAG6465987.1"/>
    <property type="molecule type" value="Genomic_DNA"/>
</dbReference>